<evidence type="ECO:0000313" key="2">
    <source>
        <dbReference type="EMBL" id="RNF08174.1"/>
    </source>
</evidence>
<dbReference type="Gene3D" id="3.40.140.10">
    <property type="entry name" value="Cytidine Deaminase, domain 2"/>
    <property type="match status" value="1"/>
</dbReference>
<dbReference type="PANTHER" id="PTHR10540">
    <property type="entry name" value="EUKARYOTIC TRANSLATION INITIATION FACTOR 3 SUBUNIT F-RELATED"/>
    <property type="match status" value="1"/>
</dbReference>
<dbReference type="GO" id="GO:0003743">
    <property type="term" value="F:translation initiation factor activity"/>
    <property type="evidence" value="ECO:0007669"/>
    <property type="project" value="TreeGrafter"/>
</dbReference>
<dbReference type="OrthoDB" id="1378at2759"/>
<dbReference type="GeneID" id="40326961"/>
<evidence type="ECO:0000259" key="1">
    <source>
        <dbReference type="Pfam" id="PF01398"/>
    </source>
</evidence>
<keyword evidence="3" id="KW-1185">Reference proteome</keyword>
<dbReference type="VEuPathDB" id="TriTrypDB:TRSC58_03151"/>
<name>A0A422NRY5_TRYRA</name>
<comment type="caution">
    <text evidence="2">The sequence shown here is derived from an EMBL/GenBank/DDBJ whole genome shotgun (WGS) entry which is preliminary data.</text>
</comment>
<accession>A0A422NRY5</accession>
<dbReference type="GO" id="GO:0031369">
    <property type="term" value="F:translation initiation factor binding"/>
    <property type="evidence" value="ECO:0007669"/>
    <property type="project" value="TreeGrafter"/>
</dbReference>
<proteinExistence type="predicted"/>
<dbReference type="EMBL" id="MKGL01000071">
    <property type="protein sequence ID" value="RNF08174.1"/>
    <property type="molecule type" value="Genomic_DNA"/>
</dbReference>
<dbReference type="Proteomes" id="UP000283634">
    <property type="component" value="Unassembled WGS sequence"/>
</dbReference>
<dbReference type="Pfam" id="PF01398">
    <property type="entry name" value="JAB"/>
    <property type="match status" value="1"/>
</dbReference>
<dbReference type="GO" id="GO:0071541">
    <property type="term" value="C:eukaryotic translation initiation factor 3 complex, eIF3m"/>
    <property type="evidence" value="ECO:0007669"/>
    <property type="project" value="TreeGrafter"/>
</dbReference>
<dbReference type="PANTHER" id="PTHR10540:SF6">
    <property type="entry name" value="EUKARYOTIC TRANSLATION INITIATION FACTOR 3 SUBUNIT F"/>
    <property type="match status" value="1"/>
</dbReference>
<evidence type="ECO:0000313" key="3">
    <source>
        <dbReference type="Proteomes" id="UP000283634"/>
    </source>
</evidence>
<feature type="domain" description="JAB1/MPN/MOV34 metalloenzyme" evidence="1">
    <location>
        <begin position="24"/>
        <end position="118"/>
    </location>
</feature>
<dbReference type="InterPro" id="IPR000555">
    <property type="entry name" value="JAMM/MPN+_dom"/>
</dbReference>
<organism evidence="2 3">
    <name type="scientific">Trypanosoma rangeli</name>
    <dbReference type="NCBI Taxonomy" id="5698"/>
    <lineage>
        <taxon>Eukaryota</taxon>
        <taxon>Discoba</taxon>
        <taxon>Euglenozoa</taxon>
        <taxon>Kinetoplastea</taxon>
        <taxon>Metakinetoplastina</taxon>
        <taxon>Trypanosomatida</taxon>
        <taxon>Trypanosomatidae</taxon>
        <taxon>Trypanosoma</taxon>
        <taxon>Herpetosoma</taxon>
    </lineage>
</organism>
<feature type="non-terminal residue" evidence="2">
    <location>
        <position position="334"/>
    </location>
</feature>
<dbReference type="OMA" id="THEGSHE"/>
<dbReference type="GO" id="GO:0008237">
    <property type="term" value="F:metallopeptidase activity"/>
    <property type="evidence" value="ECO:0007669"/>
    <property type="project" value="InterPro"/>
</dbReference>
<reference evidence="2 3" key="1">
    <citation type="journal article" date="2018" name="BMC Genomics">
        <title>Genomic comparison of Trypanosoma conorhini and Trypanosoma rangeli to Trypanosoma cruzi strains of high and low virulence.</title>
        <authorList>
            <person name="Bradwell K.R."/>
            <person name="Koparde V.N."/>
            <person name="Matveyev A.V."/>
            <person name="Serrano M.G."/>
            <person name="Alves J.M."/>
            <person name="Parikh H."/>
            <person name="Huang B."/>
            <person name="Lee V."/>
            <person name="Espinosa-Alvarez O."/>
            <person name="Ortiz P.A."/>
            <person name="Costa-Martins A.G."/>
            <person name="Teixeira M.M."/>
            <person name="Buck G.A."/>
        </authorList>
    </citation>
    <scope>NUCLEOTIDE SEQUENCE [LARGE SCALE GENOMIC DNA]</scope>
    <source>
        <strain evidence="2 3">AM80</strain>
    </source>
</reference>
<dbReference type="RefSeq" id="XP_029240242.1">
    <property type="nucleotide sequence ID" value="XM_029380010.1"/>
</dbReference>
<dbReference type="AlphaFoldDB" id="A0A422NRY5"/>
<sequence>MSSKTTDGEISPLLLHMGQEEPSRPVRLSPIVILSITHHATKMQEPTSTNTATSIFGILLGRTTDDGETEVVLSFQAVGHGAATTAAWGVDWQAVRQRRERLAEVFAELAVVGCYGAGRTEEDVGRCCGVMCGAPCEVFQDTPNGVVLALLVDCAPAAALAGLPVHLFEAVILRDDGPRAAETEDDQRERAAVPRPRGFNSGVKVSLRATGHSGLIVCSVTSGPRLMVCSRRIPFSLGSGVVAQIGVGAAISATGRSSQSGAQGTTGAVPSRLRCIERSLRRLRRCVVLAVEYLSAVESGRVLRPAPDVLRAAARVCWMLSGHTPGASRCAAAV</sequence>
<protein>
    <submittedName>
        <fullName evidence="2">COP9 signalosome complex subunit 6</fullName>
    </submittedName>
</protein>
<gene>
    <name evidence="2" type="ORF">TraAM80_03028</name>
</gene>